<name>L8PCI1_STRVR</name>
<dbReference type="PATRIC" id="fig|1160705.3.peg.5109"/>
<accession>L8PCI1</accession>
<gene>
    <name evidence="2" type="ORF">STVIR_5167</name>
</gene>
<reference evidence="2 3" key="1">
    <citation type="journal article" date="2013" name="Genome Announc.">
        <title>Draft Genome Sequence of Streptomyces viridochromogenes Strain Tu57, Producer of Avilamycin.</title>
        <authorList>
            <person name="Gruning B.A."/>
            <person name="Erxleben A."/>
            <person name="Hahnlein A."/>
            <person name="Gunther S."/>
        </authorList>
    </citation>
    <scope>NUCLEOTIDE SEQUENCE [LARGE SCALE GENOMIC DNA]</scope>
    <source>
        <strain evidence="2 3">Tue57</strain>
    </source>
</reference>
<comment type="caution">
    <text evidence="2">The sequence shown here is derived from an EMBL/GenBank/DDBJ whole genome shotgun (WGS) entry which is preliminary data.</text>
</comment>
<feature type="region of interest" description="Disordered" evidence="1">
    <location>
        <begin position="1"/>
        <end position="32"/>
    </location>
</feature>
<evidence type="ECO:0000313" key="3">
    <source>
        <dbReference type="Proteomes" id="UP000011205"/>
    </source>
</evidence>
<dbReference type="Proteomes" id="UP000011205">
    <property type="component" value="Unassembled WGS sequence"/>
</dbReference>
<evidence type="ECO:0000256" key="1">
    <source>
        <dbReference type="SAM" id="MobiDB-lite"/>
    </source>
</evidence>
<dbReference type="AlphaFoldDB" id="L8PCI1"/>
<organism evidence="2 3">
    <name type="scientific">Streptomyces viridochromogenes Tue57</name>
    <dbReference type="NCBI Taxonomy" id="1160705"/>
    <lineage>
        <taxon>Bacteria</taxon>
        <taxon>Bacillati</taxon>
        <taxon>Actinomycetota</taxon>
        <taxon>Actinomycetes</taxon>
        <taxon>Kitasatosporales</taxon>
        <taxon>Streptomycetaceae</taxon>
        <taxon>Streptomyces</taxon>
    </lineage>
</organism>
<protein>
    <submittedName>
        <fullName evidence="2">Uncharacterized protein</fullName>
    </submittedName>
</protein>
<dbReference type="EMBL" id="AMLP01000153">
    <property type="protein sequence ID" value="ELS53853.1"/>
    <property type="molecule type" value="Genomic_DNA"/>
</dbReference>
<sequence length="54" mass="6240">MPRQPRFAREERRPVRPLGVPAGSPRTGRTRAFGRCGERACRASRRGEPWLTRH</sequence>
<proteinExistence type="predicted"/>
<evidence type="ECO:0000313" key="2">
    <source>
        <dbReference type="EMBL" id="ELS53853.1"/>
    </source>
</evidence>